<dbReference type="PANTHER" id="PTHR11885:SF6">
    <property type="entry name" value="SMALL RIBOSOMAL SUBUNIT PROTEIN US15"/>
    <property type="match status" value="1"/>
</dbReference>
<dbReference type="SMART" id="SM01386">
    <property type="entry name" value="Ribosomal_S13_N"/>
    <property type="match status" value="1"/>
</dbReference>
<dbReference type="SMART" id="SM01387">
    <property type="entry name" value="Ribosomal_S15"/>
    <property type="match status" value="1"/>
</dbReference>
<keyword evidence="2 4" id="KW-0689">Ribosomal protein</keyword>
<dbReference type="InterPro" id="IPR000589">
    <property type="entry name" value="Ribosomal_uS15"/>
</dbReference>
<dbReference type="Proteomes" id="UP001439008">
    <property type="component" value="Unassembled WGS sequence"/>
</dbReference>
<dbReference type="PANTHER" id="PTHR11885">
    <property type="entry name" value="RIBOSOMAL PROTEIN S15P/S13E"/>
    <property type="match status" value="1"/>
</dbReference>
<dbReference type="InterPro" id="IPR009068">
    <property type="entry name" value="uS15_NS1_RNA-bd_sf"/>
</dbReference>
<dbReference type="EMBL" id="JBDODL010000113">
    <property type="protein sequence ID" value="MES1918720.1"/>
    <property type="molecule type" value="Genomic_DNA"/>
</dbReference>
<feature type="domain" description="Small ribosomal subunit protein uS15 N-terminal" evidence="5">
    <location>
        <begin position="1"/>
        <end position="60"/>
    </location>
</feature>
<dbReference type="InterPro" id="IPR012606">
    <property type="entry name" value="Ribosomal_uS15_N"/>
</dbReference>
<evidence type="ECO:0000256" key="4">
    <source>
        <dbReference type="RuleBase" id="RU003919"/>
    </source>
</evidence>
<dbReference type="CDD" id="cd00353">
    <property type="entry name" value="Ribosomal_S15p_S13e"/>
    <property type="match status" value="1"/>
</dbReference>
<evidence type="ECO:0000313" key="7">
    <source>
        <dbReference type="EMBL" id="MES1918721.1"/>
    </source>
</evidence>
<proteinExistence type="inferred from homology"/>
<dbReference type="HAMAP" id="MF_01343_A">
    <property type="entry name" value="Ribosomal_uS15_A"/>
    <property type="match status" value="1"/>
</dbReference>
<dbReference type="NCBIfam" id="NF006331">
    <property type="entry name" value="PRK08561.1"/>
    <property type="match status" value="1"/>
</dbReference>
<evidence type="ECO:0000256" key="2">
    <source>
        <dbReference type="ARBA" id="ARBA00022980"/>
    </source>
</evidence>
<dbReference type="Pfam" id="PF08069">
    <property type="entry name" value="Ribosomal_S13_N"/>
    <property type="match status" value="1"/>
</dbReference>
<keyword evidence="8" id="KW-1185">Reference proteome</keyword>
<organism evidence="6 8">
    <name type="scientific">Bonamia ostreae</name>
    <dbReference type="NCBI Taxonomy" id="126728"/>
    <lineage>
        <taxon>Eukaryota</taxon>
        <taxon>Sar</taxon>
        <taxon>Rhizaria</taxon>
        <taxon>Endomyxa</taxon>
        <taxon>Ascetosporea</taxon>
        <taxon>Haplosporida</taxon>
        <taxon>Bonamia</taxon>
    </lineage>
</organism>
<dbReference type="SUPFAM" id="SSF47060">
    <property type="entry name" value="S15/NS1 RNA-binding domain"/>
    <property type="match status" value="1"/>
</dbReference>
<keyword evidence="3 4" id="KW-0687">Ribonucleoprotein</keyword>
<evidence type="ECO:0000256" key="3">
    <source>
        <dbReference type="ARBA" id="ARBA00023274"/>
    </source>
</evidence>
<evidence type="ECO:0000313" key="8">
    <source>
        <dbReference type="Proteomes" id="UP001439008"/>
    </source>
</evidence>
<dbReference type="EMBL" id="JBDODL010000113">
    <property type="protein sequence ID" value="MES1918721.1"/>
    <property type="molecule type" value="Genomic_DNA"/>
</dbReference>
<evidence type="ECO:0000313" key="6">
    <source>
        <dbReference type="EMBL" id="MES1918720.1"/>
    </source>
</evidence>
<comment type="caution">
    <text evidence="6">The sequence shown here is derived from an EMBL/GenBank/DDBJ whole genome shotgun (WGS) entry which is preliminary data.</text>
</comment>
<evidence type="ECO:0000259" key="5">
    <source>
        <dbReference type="SMART" id="SM01386"/>
    </source>
</evidence>
<accession>A0ABV2AGA6</accession>
<protein>
    <submittedName>
        <fullName evidence="6 7">Ribosomal 40S subunit protein S13</fullName>
    </submittedName>
</protein>
<name>A0ABV2AGA6_9EUKA</name>
<dbReference type="Pfam" id="PF00312">
    <property type="entry name" value="Ribosomal_S15"/>
    <property type="match status" value="1"/>
</dbReference>
<comment type="similarity">
    <text evidence="1 4">Belongs to the universal ribosomal protein uS15 family.</text>
</comment>
<dbReference type="InterPro" id="IPR023029">
    <property type="entry name" value="Ribosomal_uS15_arc_euk"/>
</dbReference>
<reference evidence="6" key="2">
    <citation type="submission" date="2024-03" db="EMBL/GenBank/DDBJ databases">
        <authorList>
            <person name="Hiltunen-Thoren M."/>
            <person name="Onut-Brannstrom I."/>
            <person name="Burki F."/>
        </authorList>
    </citation>
    <scope>NUCLEOTIDE SEQUENCE</scope>
    <source>
        <strain evidence="6">20-A016</strain>
    </source>
</reference>
<sequence length="151" mass="17139">MGRMHSKGKGISRSALPYRRAKPSWCTTDAETVDKMIVKYAKQGISPSQIGVLLRDSFGIPKVRAVTGTQILRILKGKGLAPAVPEDLFNMIKKASNIRKHLERNRKDKDSKFRLILVESRIYRLARQHKKRGKLPPTWKYDVNTISTIVA</sequence>
<dbReference type="Gene3D" id="1.10.287.10">
    <property type="entry name" value="S15/NS1, RNA-binding"/>
    <property type="match status" value="1"/>
</dbReference>
<gene>
    <name evidence="6" type="primary">RPS13</name>
    <name evidence="6" type="ORF">MHBO_000641</name>
</gene>
<reference evidence="6 8" key="1">
    <citation type="journal article" date="2024" name="BMC Biol.">
        <title>Comparative genomics of Ascetosporea gives new insight into the evolutionary basis for animal parasitism in Rhizaria.</title>
        <authorList>
            <person name="Hiltunen Thoren M."/>
            <person name="Onut-Brannstrom I."/>
            <person name="Alfjorden A."/>
            <person name="Peckova H."/>
            <person name="Swords F."/>
            <person name="Hooper C."/>
            <person name="Holzer A.S."/>
            <person name="Bass D."/>
            <person name="Burki F."/>
        </authorList>
    </citation>
    <scope>NUCLEOTIDE SEQUENCE [LARGE SCALE GENOMIC DNA]</scope>
    <source>
        <strain evidence="6">20-A016</strain>
    </source>
</reference>
<dbReference type="Gene3D" id="4.10.860.130">
    <property type="match status" value="1"/>
</dbReference>
<evidence type="ECO:0000256" key="1">
    <source>
        <dbReference type="ARBA" id="ARBA00008434"/>
    </source>
</evidence>